<feature type="signal peptide" evidence="1">
    <location>
        <begin position="1"/>
        <end position="21"/>
    </location>
</feature>
<evidence type="ECO:0000313" key="2">
    <source>
        <dbReference type="EMBL" id="PUD98594.1"/>
    </source>
</evidence>
<keyword evidence="1" id="KW-0732">Signal</keyword>
<protein>
    <submittedName>
        <fullName evidence="2">Uncharacterized protein</fullName>
    </submittedName>
</protein>
<organism evidence="2 3">
    <name type="scientific">Candidatus Sedimenticola endophacoides</name>
    <dbReference type="NCBI Taxonomy" id="2548426"/>
    <lineage>
        <taxon>Bacteria</taxon>
        <taxon>Pseudomonadati</taxon>
        <taxon>Pseudomonadota</taxon>
        <taxon>Gammaproteobacteria</taxon>
        <taxon>Chromatiales</taxon>
        <taxon>Sedimenticolaceae</taxon>
        <taxon>Sedimenticola</taxon>
    </lineage>
</organism>
<name>A0A6N4DNN7_9GAMM</name>
<reference evidence="2 3" key="1">
    <citation type="submission" date="2018-01" db="EMBL/GenBank/DDBJ databases">
        <title>Novel co-symbiosis in the lucinid bivalve Phacoides pectinatus.</title>
        <authorList>
            <person name="Lim S.J."/>
            <person name="Davis B.G."/>
            <person name="Gill D.E."/>
            <person name="Engel A.S."/>
            <person name="Anderson L.C."/>
            <person name="Campbell B.J."/>
        </authorList>
    </citation>
    <scope>NUCLEOTIDE SEQUENCE [LARGE SCALE GENOMIC DNA]</scope>
    <source>
        <strain evidence="2">N3_P5</strain>
    </source>
</reference>
<feature type="chain" id="PRO_5027086969" evidence="1">
    <location>
        <begin position="22"/>
        <end position="95"/>
    </location>
</feature>
<sequence length="95" mass="10728">MRVFLPICSGMLMLAASSVSAEYPTAGINPDQRPAGAPTLSWVNHNQTWYQNALTGVSQPYPRSIYFLENQGNWFTPFNHPGMTGPYDIRNWHKN</sequence>
<dbReference type="AlphaFoldDB" id="A0A6N4DNN7"/>
<comment type="caution">
    <text evidence="2">The sequence shown here is derived from an EMBL/GenBank/DDBJ whole genome shotgun (WGS) entry which is preliminary data.</text>
</comment>
<accession>A0A6N4DNN7</accession>
<proteinExistence type="predicted"/>
<dbReference type="Proteomes" id="UP000250928">
    <property type="component" value="Unassembled WGS sequence"/>
</dbReference>
<evidence type="ECO:0000313" key="3">
    <source>
        <dbReference type="Proteomes" id="UP000250928"/>
    </source>
</evidence>
<gene>
    <name evidence="2" type="ORF">C3L24_12505</name>
</gene>
<dbReference type="EMBL" id="PQCO01000298">
    <property type="protein sequence ID" value="PUD98594.1"/>
    <property type="molecule type" value="Genomic_DNA"/>
</dbReference>
<evidence type="ECO:0000256" key="1">
    <source>
        <dbReference type="SAM" id="SignalP"/>
    </source>
</evidence>